<evidence type="ECO:0000256" key="1">
    <source>
        <dbReference type="ARBA" id="ARBA00004651"/>
    </source>
</evidence>
<comment type="subcellular location">
    <subcellularLocation>
        <location evidence="1">Cell membrane</location>
        <topology evidence="1">Multi-pass membrane protein</topology>
    </subcellularLocation>
</comment>
<dbReference type="Proteomes" id="UP000509594">
    <property type="component" value="Chromosome"/>
</dbReference>
<dbReference type="OrthoDB" id="15513at2157"/>
<feature type="transmembrane region" description="Helical" evidence="6">
    <location>
        <begin position="297"/>
        <end position="320"/>
    </location>
</feature>
<reference evidence="7 8" key="1">
    <citation type="submission" date="2020-06" db="EMBL/GenBank/DDBJ databases">
        <title>Methanolobus halotolerans sp. nov., isolated from a saline lake Tus in Siberia.</title>
        <authorList>
            <person name="Shen Y."/>
            <person name="Chen S.-C."/>
            <person name="Lai M.-C."/>
            <person name="Huang H.-H."/>
            <person name="Chiu H.-H."/>
            <person name="Tang S.-L."/>
            <person name="Rogozin D.Y."/>
            <person name="Degermendzhy A.G."/>
        </authorList>
    </citation>
    <scope>NUCLEOTIDE SEQUENCE [LARGE SCALE GENOMIC DNA]</scope>
    <source>
        <strain evidence="7 8">DSM 21339</strain>
    </source>
</reference>
<feature type="transmembrane region" description="Helical" evidence="6">
    <location>
        <begin position="115"/>
        <end position="140"/>
    </location>
</feature>
<keyword evidence="3 6" id="KW-0812">Transmembrane</keyword>
<proteinExistence type="predicted"/>
<feature type="transmembrane region" description="Helical" evidence="6">
    <location>
        <begin position="42"/>
        <end position="62"/>
    </location>
</feature>
<dbReference type="PANTHER" id="PTHR37693:SF1">
    <property type="entry name" value="INTEGRAL MEMBRANE PROTEIN"/>
    <property type="match status" value="1"/>
</dbReference>
<dbReference type="InterPro" id="IPR022791">
    <property type="entry name" value="L-PG_synthase/AglD"/>
</dbReference>
<dbReference type="EMBL" id="CP058215">
    <property type="protein sequence ID" value="QLC50593.1"/>
    <property type="molecule type" value="Genomic_DNA"/>
</dbReference>
<feature type="transmembrane region" description="Helical" evidence="6">
    <location>
        <begin position="7"/>
        <end position="27"/>
    </location>
</feature>
<dbReference type="GeneID" id="55822069"/>
<sequence length="344" mass="38255">MNQFTKLLTITLGISFISVFLIFVFVWDRQTLDLILGMRMEFIFGALLLHLLSFVVWGLRTTSMSKAIGYNVKFLDAIEIVTSSVFLASITPSSAGGEPLRVHLLSKRYMPVGKATAVVVTERLLDAIVILIASPIAVYFLRGRINDPRLDILLLAGVGIMFAVIFLLGYSVKRPGKLANFIHISAGAFSRFTGKRAFIRNLPHRIEKEIGHFSQCSHDFINEGRRGLFFGMLFTIIFWVLEFSLIPALLLGLGSEPFFLYAFATQVLLFILLIVPATPGSSGIAEFGATTLFSTFVPAYMLGVLVIIWRAFTFYINLLIGGLVSFKILHDSDLMGEILNKKPD</sequence>
<dbReference type="AlphaFoldDB" id="A0A7D5E7E8"/>
<feature type="transmembrane region" description="Helical" evidence="6">
    <location>
        <begin position="228"/>
        <end position="251"/>
    </location>
</feature>
<evidence type="ECO:0000256" key="5">
    <source>
        <dbReference type="ARBA" id="ARBA00023136"/>
    </source>
</evidence>
<organism evidence="7 8">
    <name type="scientific">Methanolobus zinderi</name>
    <dbReference type="NCBI Taxonomy" id="536044"/>
    <lineage>
        <taxon>Archaea</taxon>
        <taxon>Methanobacteriati</taxon>
        <taxon>Methanobacteriota</taxon>
        <taxon>Stenosarchaea group</taxon>
        <taxon>Methanomicrobia</taxon>
        <taxon>Methanosarcinales</taxon>
        <taxon>Methanosarcinaceae</taxon>
        <taxon>Methanolobus</taxon>
    </lineage>
</organism>
<gene>
    <name evidence="7" type="ORF">HWN40_10300</name>
</gene>
<dbReference type="KEGG" id="mzi:HWN40_10300"/>
<evidence type="ECO:0000256" key="3">
    <source>
        <dbReference type="ARBA" id="ARBA00022692"/>
    </source>
</evidence>
<keyword evidence="8" id="KW-1185">Reference proteome</keyword>
<evidence type="ECO:0000313" key="7">
    <source>
        <dbReference type="EMBL" id="QLC50593.1"/>
    </source>
</evidence>
<dbReference type="GO" id="GO:0005886">
    <property type="term" value="C:plasma membrane"/>
    <property type="evidence" value="ECO:0007669"/>
    <property type="project" value="UniProtKB-SubCell"/>
</dbReference>
<keyword evidence="5 6" id="KW-0472">Membrane</keyword>
<evidence type="ECO:0000256" key="4">
    <source>
        <dbReference type="ARBA" id="ARBA00022989"/>
    </source>
</evidence>
<feature type="transmembrane region" description="Helical" evidence="6">
    <location>
        <begin position="74"/>
        <end position="95"/>
    </location>
</feature>
<protein>
    <submittedName>
        <fullName evidence="7">Flippase-like domain-containing protein</fullName>
    </submittedName>
</protein>
<dbReference type="Pfam" id="PF03706">
    <property type="entry name" value="LPG_synthase_TM"/>
    <property type="match status" value="1"/>
</dbReference>
<keyword evidence="2" id="KW-1003">Cell membrane</keyword>
<accession>A0A7D5E7E8</accession>
<feature type="transmembrane region" description="Helical" evidence="6">
    <location>
        <begin position="152"/>
        <end position="172"/>
    </location>
</feature>
<feature type="transmembrane region" description="Helical" evidence="6">
    <location>
        <begin position="258"/>
        <end position="277"/>
    </location>
</feature>
<evidence type="ECO:0000256" key="6">
    <source>
        <dbReference type="SAM" id="Phobius"/>
    </source>
</evidence>
<dbReference type="NCBIfam" id="TIGR00374">
    <property type="entry name" value="flippase-like domain"/>
    <property type="match status" value="1"/>
</dbReference>
<keyword evidence="4 6" id="KW-1133">Transmembrane helix</keyword>
<name>A0A7D5E7E8_9EURY</name>
<evidence type="ECO:0000313" key="8">
    <source>
        <dbReference type="Proteomes" id="UP000509594"/>
    </source>
</evidence>
<dbReference type="PANTHER" id="PTHR37693">
    <property type="entry name" value="PHOSPHATIDYLGLYCEROL LYSYLTRANSFERASE"/>
    <property type="match status" value="1"/>
</dbReference>
<dbReference type="RefSeq" id="WP_176965649.1">
    <property type="nucleotide sequence ID" value="NZ_CP058215.1"/>
</dbReference>
<evidence type="ECO:0000256" key="2">
    <source>
        <dbReference type="ARBA" id="ARBA00022475"/>
    </source>
</evidence>